<dbReference type="OrthoDB" id="7170686at2"/>
<feature type="transmembrane region" description="Helical" evidence="8">
    <location>
        <begin position="20"/>
        <end position="42"/>
    </location>
</feature>
<dbReference type="PANTHER" id="PTHR30329:SF21">
    <property type="entry name" value="LIPOPROTEIN YIAD-RELATED"/>
    <property type="match status" value="1"/>
</dbReference>
<evidence type="ECO:0000256" key="8">
    <source>
        <dbReference type="SAM" id="Phobius"/>
    </source>
</evidence>
<dbReference type="InterPro" id="IPR025713">
    <property type="entry name" value="MotB-like_N_dom"/>
</dbReference>
<comment type="subcellular location">
    <subcellularLocation>
        <location evidence="1">Cell membrane</location>
        <topology evidence="1">Single-pass membrane protein</topology>
    </subcellularLocation>
</comment>
<protein>
    <submittedName>
        <fullName evidence="10">OmpA/MotB domain protein</fullName>
    </submittedName>
</protein>
<comment type="similarity">
    <text evidence="2">Belongs to the MotB family.</text>
</comment>
<gene>
    <name evidence="10" type="ordered locus">RPE_4372</name>
</gene>
<accession>Q07ID8</accession>
<dbReference type="Pfam" id="PF00691">
    <property type="entry name" value="OmpA"/>
    <property type="match status" value="1"/>
</dbReference>
<dbReference type="GO" id="GO:0005886">
    <property type="term" value="C:plasma membrane"/>
    <property type="evidence" value="ECO:0007669"/>
    <property type="project" value="UniProtKB-SubCell"/>
</dbReference>
<dbReference type="KEGG" id="rpe:RPE_4372"/>
<dbReference type="AlphaFoldDB" id="Q07ID8"/>
<evidence type="ECO:0000256" key="1">
    <source>
        <dbReference type="ARBA" id="ARBA00004162"/>
    </source>
</evidence>
<dbReference type="CDD" id="cd07185">
    <property type="entry name" value="OmpA_C-like"/>
    <property type="match status" value="1"/>
</dbReference>
<proteinExistence type="inferred from homology"/>
<name>Q07ID8_RHOP5</name>
<dbReference type="InterPro" id="IPR006665">
    <property type="entry name" value="OmpA-like"/>
</dbReference>
<evidence type="ECO:0000313" key="10">
    <source>
        <dbReference type="EMBL" id="ABJ08296.1"/>
    </source>
</evidence>
<evidence type="ECO:0000256" key="6">
    <source>
        <dbReference type="ARBA" id="ARBA00023136"/>
    </source>
</evidence>
<dbReference type="EMBL" id="CP000463">
    <property type="protein sequence ID" value="ABJ08296.1"/>
    <property type="molecule type" value="Genomic_DNA"/>
</dbReference>
<dbReference type="Gene3D" id="3.30.1330.60">
    <property type="entry name" value="OmpA-like domain"/>
    <property type="match status" value="1"/>
</dbReference>
<dbReference type="PROSITE" id="PS51123">
    <property type="entry name" value="OMPA_2"/>
    <property type="match status" value="1"/>
</dbReference>
<keyword evidence="4 8" id="KW-0812">Transmembrane</keyword>
<dbReference type="SUPFAM" id="SSF103088">
    <property type="entry name" value="OmpA-like"/>
    <property type="match status" value="1"/>
</dbReference>
<evidence type="ECO:0000256" key="5">
    <source>
        <dbReference type="ARBA" id="ARBA00022989"/>
    </source>
</evidence>
<keyword evidence="3" id="KW-1003">Cell membrane</keyword>
<evidence type="ECO:0000256" key="2">
    <source>
        <dbReference type="ARBA" id="ARBA00008914"/>
    </source>
</evidence>
<evidence type="ECO:0000256" key="3">
    <source>
        <dbReference type="ARBA" id="ARBA00022475"/>
    </source>
</evidence>
<sequence>MLSRSKKPKKFPEQDSKIQVWFVTFADLMGLMVSFFVMMLAFSTQDVRKLQIFAGSMRDAFGEQFVVRHPGKLPSNAVQPLDRTIDDSAAIEHGQDAAIATKQMKAEREFATASASLRRALQDIPELTEVTKNIIFQETSQSLALEIVDHFSRPMFRQGSAVPYDWTRVLIEKLAVPLKATALRISIVGHTSSTETARGDRDVFELSVLRADAVRRILKQQGLPTSQLFVVAGKGDREPLFSDDPTMAANRRVTIALMYDDEALPPNLRP</sequence>
<dbReference type="PANTHER" id="PTHR30329">
    <property type="entry name" value="STATOR ELEMENT OF FLAGELLAR MOTOR COMPLEX"/>
    <property type="match status" value="1"/>
</dbReference>
<evidence type="ECO:0000256" key="7">
    <source>
        <dbReference type="PROSITE-ProRule" id="PRU00473"/>
    </source>
</evidence>
<dbReference type="Pfam" id="PF13677">
    <property type="entry name" value="MotB_plug"/>
    <property type="match status" value="1"/>
</dbReference>
<organism evidence="10">
    <name type="scientific">Rhodopseudomonas palustris (strain BisA53)</name>
    <dbReference type="NCBI Taxonomy" id="316055"/>
    <lineage>
        <taxon>Bacteria</taxon>
        <taxon>Pseudomonadati</taxon>
        <taxon>Pseudomonadota</taxon>
        <taxon>Alphaproteobacteria</taxon>
        <taxon>Hyphomicrobiales</taxon>
        <taxon>Nitrobacteraceae</taxon>
        <taxon>Rhodopseudomonas</taxon>
    </lineage>
</organism>
<keyword evidence="6 7" id="KW-0472">Membrane</keyword>
<keyword evidence="5 8" id="KW-1133">Transmembrane helix</keyword>
<reference evidence="10" key="1">
    <citation type="submission" date="2006-09" db="EMBL/GenBank/DDBJ databases">
        <title>Complete sequence of Rhodopseudomonas palustris BisA53.</title>
        <authorList>
            <consortium name="US DOE Joint Genome Institute"/>
            <person name="Copeland A."/>
            <person name="Lucas S."/>
            <person name="Lapidus A."/>
            <person name="Barry K."/>
            <person name="Detter J.C."/>
            <person name="Glavina del Rio T."/>
            <person name="Hammon N."/>
            <person name="Israni S."/>
            <person name="Dalin E."/>
            <person name="Tice H."/>
            <person name="Pitluck S."/>
            <person name="Chain P."/>
            <person name="Malfatti S."/>
            <person name="Shin M."/>
            <person name="Vergez L."/>
            <person name="Schmutz J."/>
            <person name="Larimer F."/>
            <person name="Land M."/>
            <person name="Hauser L."/>
            <person name="Pelletier D.A."/>
            <person name="Kyrpides N."/>
            <person name="Kim E."/>
            <person name="Harwood C.S."/>
            <person name="Oda Y."/>
            <person name="Richardson P."/>
        </authorList>
    </citation>
    <scope>NUCLEOTIDE SEQUENCE [LARGE SCALE GENOMIC DNA]</scope>
    <source>
        <strain evidence="10">BisA53</strain>
    </source>
</reference>
<feature type="domain" description="OmpA-like" evidence="9">
    <location>
        <begin position="143"/>
        <end position="261"/>
    </location>
</feature>
<dbReference type="InterPro" id="IPR036737">
    <property type="entry name" value="OmpA-like_sf"/>
</dbReference>
<evidence type="ECO:0000259" key="9">
    <source>
        <dbReference type="PROSITE" id="PS51123"/>
    </source>
</evidence>
<dbReference type="STRING" id="316055.RPE_4372"/>
<dbReference type="eggNOG" id="COG1360">
    <property type="taxonomic scope" value="Bacteria"/>
</dbReference>
<dbReference type="InterPro" id="IPR050330">
    <property type="entry name" value="Bact_OuterMem_StrucFunc"/>
</dbReference>
<evidence type="ECO:0000256" key="4">
    <source>
        <dbReference type="ARBA" id="ARBA00022692"/>
    </source>
</evidence>
<dbReference type="HOGENOM" id="CLU_016890_3_1_5"/>